<dbReference type="InterPro" id="IPR008278">
    <property type="entry name" value="4-PPantetheinyl_Trfase_dom"/>
</dbReference>
<accession>A0ABS5H092</accession>
<dbReference type="Proteomes" id="UP000682982">
    <property type="component" value="Unassembled WGS sequence"/>
</dbReference>
<name>A0ABS5H092_9BURK</name>
<keyword evidence="1 3" id="KW-0808">Transferase</keyword>
<keyword evidence="4" id="KW-1185">Reference proteome</keyword>
<organism evidence="3 4">
    <name type="scientific">Undibacterium rivi</name>
    <dbReference type="NCBI Taxonomy" id="2828729"/>
    <lineage>
        <taxon>Bacteria</taxon>
        <taxon>Pseudomonadati</taxon>
        <taxon>Pseudomonadota</taxon>
        <taxon>Betaproteobacteria</taxon>
        <taxon>Burkholderiales</taxon>
        <taxon>Oxalobacteraceae</taxon>
        <taxon>Undibacterium</taxon>
    </lineage>
</organism>
<sequence>MPDLRAVSLPDFPVYDWETQRWSALDYFRQQSNVVIGLSFPPNLQRETARQQLHLAITELLMQAFFCAAEQIRLIRVAGSRLQCFVATQEVFISVSHEPGLSLAAISQKQLPGIDLMAVKTIDDWQDVASIYFSPQQIATLQQAQDGERAVLFAQYWTMLEAHFKCAGIAITEYNADVQQQIASALKNSCSYALTLPFDYVGALILCP</sequence>
<comment type="caution">
    <text evidence="3">The sequence shown here is derived from an EMBL/GenBank/DDBJ whole genome shotgun (WGS) entry which is preliminary data.</text>
</comment>
<reference evidence="3 4" key="1">
    <citation type="submission" date="2021-04" db="EMBL/GenBank/DDBJ databases">
        <title>novel species isolated from subtropical streams in China.</title>
        <authorList>
            <person name="Lu H."/>
        </authorList>
    </citation>
    <scope>NUCLEOTIDE SEQUENCE [LARGE SCALE GENOMIC DNA]</scope>
    <source>
        <strain evidence="3 4">FT147W</strain>
    </source>
</reference>
<gene>
    <name evidence="3" type="ORF">KDM87_05935</name>
</gene>
<dbReference type="GO" id="GO:0016740">
    <property type="term" value="F:transferase activity"/>
    <property type="evidence" value="ECO:0007669"/>
    <property type="project" value="UniProtKB-KW"/>
</dbReference>
<evidence type="ECO:0000256" key="1">
    <source>
        <dbReference type="ARBA" id="ARBA00022679"/>
    </source>
</evidence>
<dbReference type="RefSeq" id="WP_212678217.1">
    <property type="nucleotide sequence ID" value="NZ_JAGSPK010000002.1"/>
</dbReference>
<evidence type="ECO:0000313" key="3">
    <source>
        <dbReference type="EMBL" id="MBR7792132.1"/>
    </source>
</evidence>
<dbReference type="SUPFAM" id="SSF56214">
    <property type="entry name" value="4'-phosphopantetheinyl transferase"/>
    <property type="match status" value="1"/>
</dbReference>
<dbReference type="EMBL" id="JAGSPK010000002">
    <property type="protein sequence ID" value="MBR7792132.1"/>
    <property type="molecule type" value="Genomic_DNA"/>
</dbReference>
<dbReference type="InterPro" id="IPR037143">
    <property type="entry name" value="4-PPantetheinyl_Trfase_dom_sf"/>
</dbReference>
<evidence type="ECO:0000313" key="4">
    <source>
        <dbReference type="Proteomes" id="UP000682982"/>
    </source>
</evidence>
<proteinExistence type="predicted"/>
<evidence type="ECO:0000259" key="2">
    <source>
        <dbReference type="Pfam" id="PF01648"/>
    </source>
</evidence>
<dbReference type="Gene3D" id="3.90.470.20">
    <property type="entry name" value="4'-phosphopantetheinyl transferase domain"/>
    <property type="match status" value="1"/>
</dbReference>
<protein>
    <submittedName>
        <fullName evidence="3">4'-phosphopantetheinyl transferase superfamily protein</fullName>
    </submittedName>
</protein>
<dbReference type="Pfam" id="PF01648">
    <property type="entry name" value="ACPS"/>
    <property type="match status" value="1"/>
</dbReference>
<feature type="domain" description="4'-phosphopantetheinyl transferase" evidence="2">
    <location>
        <begin position="113"/>
        <end position="173"/>
    </location>
</feature>